<dbReference type="EnsemblPlants" id="LPERR08G02690.1">
    <property type="protein sequence ID" value="LPERR08G02690.1"/>
    <property type="gene ID" value="LPERR08G02690"/>
</dbReference>
<organism evidence="2 3">
    <name type="scientific">Leersia perrieri</name>
    <dbReference type="NCBI Taxonomy" id="77586"/>
    <lineage>
        <taxon>Eukaryota</taxon>
        <taxon>Viridiplantae</taxon>
        <taxon>Streptophyta</taxon>
        <taxon>Embryophyta</taxon>
        <taxon>Tracheophyta</taxon>
        <taxon>Spermatophyta</taxon>
        <taxon>Magnoliopsida</taxon>
        <taxon>Liliopsida</taxon>
        <taxon>Poales</taxon>
        <taxon>Poaceae</taxon>
        <taxon>BOP clade</taxon>
        <taxon>Oryzoideae</taxon>
        <taxon>Oryzeae</taxon>
        <taxon>Oryzinae</taxon>
        <taxon>Leersia</taxon>
    </lineage>
</organism>
<keyword evidence="1" id="KW-0732">Signal</keyword>
<name>A0A0D9X4A2_9ORYZ</name>
<dbReference type="PANTHER" id="PTHR34838">
    <property type="entry name" value="OS08G0142100 PROTEIN-RELATED"/>
    <property type="match status" value="1"/>
</dbReference>
<dbReference type="Gramene" id="LPERR08G02690.1">
    <property type="protein sequence ID" value="LPERR08G02690.1"/>
    <property type="gene ID" value="LPERR08G02690"/>
</dbReference>
<reference evidence="2 3" key="1">
    <citation type="submission" date="2012-08" db="EMBL/GenBank/DDBJ databases">
        <title>Oryza genome evolution.</title>
        <authorList>
            <person name="Wing R.A."/>
        </authorList>
    </citation>
    <scope>NUCLEOTIDE SEQUENCE</scope>
</reference>
<proteinExistence type="predicted"/>
<keyword evidence="3" id="KW-1185">Reference proteome</keyword>
<sequence length="179" mass="18978">MANAAIFSALLLSVTATLLLTGSTACSDTPSMSAAEACRKATTGRFHQICIDVLGTSPEKREVATYVIAAARAALLTYEPIKEAAGKLVSDPSTLPYMKSAGQNCVDRCVKAEAAVTGVIHRLRGCLLVNIRGDCTAAAADIDDCATAVHLVGRDTEFYRQILFSRDRSVLTLRLATLL</sequence>
<dbReference type="PANTHER" id="PTHR34838:SF3">
    <property type="entry name" value="OS08G0142100 PROTEIN"/>
    <property type="match status" value="1"/>
</dbReference>
<dbReference type="AlphaFoldDB" id="A0A0D9X4A2"/>
<evidence type="ECO:0008006" key="4">
    <source>
        <dbReference type="Google" id="ProtNLM"/>
    </source>
</evidence>
<evidence type="ECO:0000313" key="2">
    <source>
        <dbReference type="EnsemblPlants" id="LPERR08G02690.1"/>
    </source>
</evidence>
<feature type="signal peptide" evidence="1">
    <location>
        <begin position="1"/>
        <end position="26"/>
    </location>
</feature>
<reference evidence="2" key="3">
    <citation type="submission" date="2015-04" db="UniProtKB">
        <authorList>
            <consortium name="EnsemblPlants"/>
        </authorList>
    </citation>
    <scope>IDENTIFICATION</scope>
</reference>
<evidence type="ECO:0000313" key="3">
    <source>
        <dbReference type="Proteomes" id="UP000032180"/>
    </source>
</evidence>
<evidence type="ECO:0000256" key="1">
    <source>
        <dbReference type="SAM" id="SignalP"/>
    </source>
</evidence>
<protein>
    <recommendedName>
        <fullName evidence="4">Pectinesterase inhibitor domain-containing protein</fullName>
    </recommendedName>
</protein>
<reference evidence="3" key="2">
    <citation type="submission" date="2013-12" db="EMBL/GenBank/DDBJ databases">
        <authorList>
            <person name="Yu Y."/>
            <person name="Lee S."/>
            <person name="de Baynast K."/>
            <person name="Wissotski M."/>
            <person name="Liu L."/>
            <person name="Talag J."/>
            <person name="Goicoechea J."/>
            <person name="Angelova A."/>
            <person name="Jetty R."/>
            <person name="Kudrna D."/>
            <person name="Golser W."/>
            <person name="Rivera L."/>
            <person name="Zhang J."/>
            <person name="Wing R."/>
        </authorList>
    </citation>
    <scope>NUCLEOTIDE SEQUENCE</scope>
</reference>
<accession>A0A0D9X4A2</accession>
<feature type="chain" id="PRO_5002349536" description="Pectinesterase inhibitor domain-containing protein" evidence="1">
    <location>
        <begin position="27"/>
        <end position="179"/>
    </location>
</feature>
<dbReference type="Proteomes" id="UP000032180">
    <property type="component" value="Chromosome 8"/>
</dbReference>
<dbReference type="HOGENOM" id="CLU_092954_1_0_1"/>